<feature type="domain" description="MTTase N-terminal" evidence="8">
    <location>
        <begin position="4"/>
        <end position="113"/>
    </location>
</feature>
<dbReference type="NCBIfam" id="TIGR00089">
    <property type="entry name" value="MiaB/RimO family radical SAM methylthiotransferase"/>
    <property type="match status" value="1"/>
</dbReference>
<name>A0A174I1H3_9ACTN</name>
<evidence type="ECO:0000256" key="6">
    <source>
        <dbReference type="ARBA" id="ARBA00023004"/>
    </source>
</evidence>
<dbReference type="GO" id="GO:0035597">
    <property type="term" value="F:tRNA-2-methylthio-N(6)-dimethylallyladenosine(37) synthase activity"/>
    <property type="evidence" value="ECO:0007669"/>
    <property type="project" value="TreeGrafter"/>
</dbReference>
<keyword evidence="5" id="KW-0479">Metal-binding</keyword>
<dbReference type="SFLD" id="SFLDS00029">
    <property type="entry name" value="Radical_SAM"/>
    <property type="match status" value="1"/>
</dbReference>
<dbReference type="EC" id="2.-.-.-" evidence="10"/>
<dbReference type="PANTHER" id="PTHR43020">
    <property type="entry name" value="CDK5 REGULATORY SUBUNIT-ASSOCIATED PROTEIN 1"/>
    <property type="match status" value="1"/>
</dbReference>
<dbReference type="Gene3D" id="3.80.30.20">
    <property type="entry name" value="tm_1862 like domain"/>
    <property type="match status" value="1"/>
</dbReference>
<dbReference type="SFLD" id="SFLDG01082">
    <property type="entry name" value="B12-binding_domain_containing"/>
    <property type="match status" value="1"/>
</dbReference>
<dbReference type="GO" id="GO:0046872">
    <property type="term" value="F:metal ion binding"/>
    <property type="evidence" value="ECO:0007669"/>
    <property type="project" value="UniProtKB-KW"/>
</dbReference>
<dbReference type="InterPro" id="IPR005839">
    <property type="entry name" value="Methylthiotransferase"/>
</dbReference>
<dbReference type="InterPro" id="IPR007197">
    <property type="entry name" value="rSAM"/>
</dbReference>
<keyword evidence="4" id="KW-0949">S-adenosyl-L-methionine</keyword>
<organism evidence="10 11">
    <name type="scientific">Collinsella aerofaciens</name>
    <dbReference type="NCBI Taxonomy" id="74426"/>
    <lineage>
        <taxon>Bacteria</taxon>
        <taxon>Bacillati</taxon>
        <taxon>Actinomycetota</taxon>
        <taxon>Coriobacteriia</taxon>
        <taxon>Coriobacteriales</taxon>
        <taxon>Coriobacteriaceae</taxon>
        <taxon>Collinsella</taxon>
    </lineage>
</organism>
<evidence type="ECO:0000256" key="5">
    <source>
        <dbReference type="ARBA" id="ARBA00022723"/>
    </source>
</evidence>
<feature type="domain" description="Radical SAM core" evidence="9">
    <location>
        <begin position="130"/>
        <end position="363"/>
    </location>
</feature>
<dbReference type="Gene3D" id="3.40.50.12160">
    <property type="entry name" value="Methylthiotransferase, N-terminal domain"/>
    <property type="match status" value="1"/>
</dbReference>
<dbReference type="SUPFAM" id="SSF102114">
    <property type="entry name" value="Radical SAM enzymes"/>
    <property type="match status" value="1"/>
</dbReference>
<dbReference type="Pfam" id="PF00919">
    <property type="entry name" value="UPF0004"/>
    <property type="match status" value="1"/>
</dbReference>
<dbReference type="PANTHER" id="PTHR43020:SF2">
    <property type="entry name" value="MITOCHONDRIAL TRNA METHYLTHIOTRANSFERASE CDK5RAP1"/>
    <property type="match status" value="1"/>
</dbReference>
<evidence type="ECO:0000256" key="1">
    <source>
        <dbReference type="ARBA" id="ARBA00001966"/>
    </source>
</evidence>
<dbReference type="FunFam" id="3.80.30.20:FF:000001">
    <property type="entry name" value="tRNA-2-methylthio-N(6)-dimethylallyladenosine synthase 2"/>
    <property type="match status" value="1"/>
</dbReference>
<keyword evidence="3 10" id="KW-0808">Transferase</keyword>
<dbReference type="PROSITE" id="PS51918">
    <property type="entry name" value="RADICAL_SAM"/>
    <property type="match status" value="1"/>
</dbReference>
<reference evidence="10 11" key="1">
    <citation type="submission" date="2015-09" db="EMBL/GenBank/DDBJ databases">
        <authorList>
            <consortium name="Pathogen Informatics"/>
        </authorList>
    </citation>
    <scope>NUCLEOTIDE SEQUENCE [LARGE SCALE GENOMIC DNA]</scope>
    <source>
        <strain evidence="10 11">2789STDY5834902</strain>
    </source>
</reference>
<comment type="cofactor">
    <cofactor evidence="1">
        <name>[4Fe-4S] cluster</name>
        <dbReference type="ChEBI" id="CHEBI:49883"/>
    </cofactor>
</comment>
<sequence>MLAPHISVVNLGCRVNRVESDRITADLMRLGFAMVEPQDAELIVINTCAVTGEAEAKTRKAVRHALAYPNEPYVVVTGCVVNLHPEELLELSDRVIAEPSKIDVAERVCEVLGVESDDVPACSDGEVVDALGRSRLGVKIQDGCNHRCTYCIVWKARGPERSVPVESVLEQVREAQEAGVPEVVLTGVNLGAYDGKSATDEHVEIDELLEAIMERTSIPHVRISSVEPMDISESLLKVMARYPKRIAPFLHLPVQSGCTRTLRRMGRPYSAEAFEETVHMIRTNLPQASLSCDVIVGFPGETDEEFEESLALCRRVGFSRMHVFRYSKRPGTLAADMPDQVPPEVMAERSRRMRAAAQELAIADARRRVGTVERAVLEYGDNLTLGSFHHARLDDTRGLTAPCLLDVAIIGVDDSGLVHARREVHGSLED</sequence>
<dbReference type="InterPro" id="IPR058240">
    <property type="entry name" value="rSAM_sf"/>
</dbReference>
<evidence type="ECO:0000259" key="8">
    <source>
        <dbReference type="PROSITE" id="PS51449"/>
    </source>
</evidence>
<dbReference type="RefSeq" id="WP_055250067.1">
    <property type="nucleotide sequence ID" value="NZ_CABIXX010000001.1"/>
</dbReference>
<dbReference type="InterPro" id="IPR023404">
    <property type="entry name" value="rSAM_horseshoe"/>
</dbReference>
<evidence type="ECO:0000313" key="10">
    <source>
        <dbReference type="EMBL" id="CUO78905.1"/>
    </source>
</evidence>
<dbReference type="PROSITE" id="PS01278">
    <property type="entry name" value="MTTASE_RADICAL"/>
    <property type="match status" value="1"/>
</dbReference>
<keyword evidence="2" id="KW-0004">4Fe-4S</keyword>
<evidence type="ECO:0000256" key="4">
    <source>
        <dbReference type="ARBA" id="ARBA00022691"/>
    </source>
</evidence>
<dbReference type="Pfam" id="PF04055">
    <property type="entry name" value="Radical_SAM"/>
    <property type="match status" value="1"/>
</dbReference>
<evidence type="ECO:0000256" key="7">
    <source>
        <dbReference type="ARBA" id="ARBA00023014"/>
    </source>
</evidence>
<keyword evidence="7" id="KW-0411">Iron-sulfur</keyword>
<dbReference type="InterPro" id="IPR013848">
    <property type="entry name" value="Methylthiotransferase_N"/>
</dbReference>
<dbReference type="GO" id="GO:0005829">
    <property type="term" value="C:cytosol"/>
    <property type="evidence" value="ECO:0007669"/>
    <property type="project" value="TreeGrafter"/>
</dbReference>
<accession>A0A174I1H3</accession>
<proteinExistence type="predicted"/>
<dbReference type="SMART" id="SM00729">
    <property type="entry name" value="Elp3"/>
    <property type="match status" value="1"/>
</dbReference>
<dbReference type="PROSITE" id="PS51449">
    <property type="entry name" value="MTTASE_N"/>
    <property type="match status" value="1"/>
</dbReference>
<dbReference type="AlphaFoldDB" id="A0A174I1H3"/>
<evidence type="ECO:0000256" key="2">
    <source>
        <dbReference type="ARBA" id="ARBA00022485"/>
    </source>
</evidence>
<dbReference type="InterPro" id="IPR006638">
    <property type="entry name" value="Elp3/MiaA/NifB-like_rSAM"/>
</dbReference>
<dbReference type="CDD" id="cd01335">
    <property type="entry name" value="Radical_SAM"/>
    <property type="match status" value="1"/>
</dbReference>
<dbReference type="EMBL" id="CZAQ01000001">
    <property type="protein sequence ID" value="CUO78905.1"/>
    <property type="molecule type" value="Genomic_DNA"/>
</dbReference>
<dbReference type="InterPro" id="IPR038135">
    <property type="entry name" value="Methylthiotransferase_N_sf"/>
</dbReference>
<dbReference type="GO" id="GO:0051539">
    <property type="term" value="F:4 iron, 4 sulfur cluster binding"/>
    <property type="evidence" value="ECO:0007669"/>
    <property type="project" value="UniProtKB-KW"/>
</dbReference>
<gene>
    <name evidence="10" type="primary">miaB_1</name>
    <name evidence="10" type="ORF">ERS852514_00084</name>
</gene>
<evidence type="ECO:0000256" key="3">
    <source>
        <dbReference type="ARBA" id="ARBA00022679"/>
    </source>
</evidence>
<evidence type="ECO:0000259" key="9">
    <source>
        <dbReference type="PROSITE" id="PS51918"/>
    </source>
</evidence>
<evidence type="ECO:0000313" key="11">
    <source>
        <dbReference type="Proteomes" id="UP000095454"/>
    </source>
</evidence>
<keyword evidence="6" id="KW-0408">Iron</keyword>
<dbReference type="InterPro" id="IPR020612">
    <property type="entry name" value="Methylthiotransferase_CS"/>
</dbReference>
<protein>
    <submittedName>
        <fullName evidence="10">(Dimethylallyl)adenosine tRNA methylthiotransferase MiaB</fullName>
        <ecNumber evidence="10">2.-.-.-</ecNumber>
    </submittedName>
</protein>
<dbReference type="Proteomes" id="UP000095454">
    <property type="component" value="Unassembled WGS sequence"/>
</dbReference>